<organism evidence="3 4">
    <name type="scientific">Geobacillus proteiniphilus</name>
    <dbReference type="NCBI Taxonomy" id="860353"/>
    <lineage>
        <taxon>Bacteria</taxon>
        <taxon>Bacillati</taxon>
        <taxon>Bacillota</taxon>
        <taxon>Bacilli</taxon>
        <taxon>Bacillales</taxon>
        <taxon>Anoxybacillaceae</taxon>
        <taxon>Geobacillus</taxon>
    </lineage>
</organism>
<gene>
    <name evidence="3" type="ORF">BRO54_0049</name>
</gene>
<comment type="caution">
    <text evidence="3">The sequence shown here is derived from an EMBL/GenBank/DDBJ whole genome shotgun (WGS) entry which is preliminary data.</text>
</comment>
<reference evidence="3 4" key="1">
    <citation type="submission" date="2016-11" db="EMBL/GenBank/DDBJ databases">
        <authorList>
            <person name="Kadnikov V."/>
            <person name="Nazina T."/>
        </authorList>
    </citation>
    <scope>NUCLEOTIDE SEQUENCE [LARGE SCALE GENOMIC DNA]</scope>
    <source>
        <strain evidence="3 4">1017</strain>
    </source>
</reference>
<sequence>MVDLGNRLQELRSKLNMRQEDVAKKIGVGRTTYAMYEQGKREPDYETLLKLADLFEVSTDYLLTGKTTVESKKQTNLFFFDTEGLTEEEIDEIKKHIEYVKWRAQQERKKS</sequence>
<dbReference type="GO" id="GO:0003677">
    <property type="term" value="F:DNA binding"/>
    <property type="evidence" value="ECO:0007669"/>
    <property type="project" value="UniProtKB-KW"/>
</dbReference>
<proteinExistence type="predicted"/>
<keyword evidence="1" id="KW-0238">DNA-binding</keyword>
<feature type="domain" description="HTH cro/C1-type" evidence="2">
    <location>
        <begin position="8"/>
        <end position="62"/>
    </location>
</feature>
<dbReference type="AlphaFoldDB" id="A0A1Q5T9X4"/>
<dbReference type="CDD" id="cd00093">
    <property type="entry name" value="HTH_XRE"/>
    <property type="match status" value="1"/>
</dbReference>
<dbReference type="PANTHER" id="PTHR46558:SF11">
    <property type="entry name" value="HTH-TYPE TRANSCRIPTIONAL REGULATOR XRE"/>
    <property type="match status" value="1"/>
</dbReference>
<name>A0A1Q5T9X4_9BACL</name>
<reference evidence="4" key="2">
    <citation type="submission" date="2017-01" db="EMBL/GenBank/DDBJ databases">
        <title>Genome sequencing and annotation of Geobacillus sp. 1017, a Hydrocarbon-Oxidizing Thermophilic Bacterium Isolated from a Heavy Oil Reservoir (China).</title>
        <authorList>
            <person name="Kadnikov V.V."/>
            <person name="Mardanov A.V."/>
            <person name="Poltaraus A.B."/>
            <person name="Sokolova D.S."/>
            <person name="Semenova E.M."/>
            <person name="Ravin N.V."/>
            <person name="Tourova T.P."/>
            <person name="Nazina T.N."/>
        </authorList>
    </citation>
    <scope>NUCLEOTIDE SEQUENCE [LARGE SCALE GENOMIC DNA]</scope>
    <source>
        <strain evidence="4">1017</strain>
    </source>
</reference>
<dbReference type="Pfam" id="PF12844">
    <property type="entry name" value="HTH_19"/>
    <property type="match status" value="1"/>
</dbReference>
<evidence type="ECO:0000313" key="3">
    <source>
        <dbReference type="EMBL" id="OKO97036.1"/>
    </source>
</evidence>
<dbReference type="Gene3D" id="1.10.260.40">
    <property type="entry name" value="lambda repressor-like DNA-binding domains"/>
    <property type="match status" value="1"/>
</dbReference>
<dbReference type="InterPro" id="IPR049639">
    <property type="entry name" value="RstR"/>
</dbReference>
<dbReference type="RefSeq" id="WP_025949297.1">
    <property type="nucleotide sequence ID" value="NZ_MQMG01000001.1"/>
</dbReference>
<dbReference type="EMBL" id="MQMG01000001">
    <property type="protein sequence ID" value="OKO97036.1"/>
    <property type="molecule type" value="Genomic_DNA"/>
</dbReference>
<accession>A0A1Q5T9X4</accession>
<dbReference type="SMART" id="SM00530">
    <property type="entry name" value="HTH_XRE"/>
    <property type="match status" value="1"/>
</dbReference>
<dbReference type="GeneID" id="32064437"/>
<protein>
    <submittedName>
        <fullName evidence="3">Transcriptional regulator</fullName>
    </submittedName>
</protein>
<evidence type="ECO:0000256" key="1">
    <source>
        <dbReference type="ARBA" id="ARBA00023125"/>
    </source>
</evidence>
<dbReference type="NCBIfam" id="NF041951">
    <property type="entry name" value="phage_RstR"/>
    <property type="match status" value="1"/>
</dbReference>
<dbReference type="PANTHER" id="PTHR46558">
    <property type="entry name" value="TRACRIPTIONAL REGULATORY PROTEIN-RELATED-RELATED"/>
    <property type="match status" value="1"/>
</dbReference>
<evidence type="ECO:0000259" key="2">
    <source>
        <dbReference type="PROSITE" id="PS50943"/>
    </source>
</evidence>
<dbReference type="SUPFAM" id="SSF47413">
    <property type="entry name" value="lambda repressor-like DNA-binding domains"/>
    <property type="match status" value="1"/>
</dbReference>
<dbReference type="Proteomes" id="UP000186030">
    <property type="component" value="Unassembled WGS sequence"/>
</dbReference>
<dbReference type="InterPro" id="IPR001387">
    <property type="entry name" value="Cro/C1-type_HTH"/>
</dbReference>
<evidence type="ECO:0000313" key="4">
    <source>
        <dbReference type="Proteomes" id="UP000186030"/>
    </source>
</evidence>
<dbReference type="InterPro" id="IPR010982">
    <property type="entry name" value="Lambda_DNA-bd_dom_sf"/>
</dbReference>
<dbReference type="PROSITE" id="PS50943">
    <property type="entry name" value="HTH_CROC1"/>
    <property type="match status" value="1"/>
</dbReference>